<protein>
    <recommendedName>
        <fullName evidence="3">DUF7978 domain-containing protein</fullName>
    </recommendedName>
</protein>
<dbReference type="AlphaFoldDB" id="M0BKG1"/>
<reference evidence="4 5" key="1">
    <citation type="journal article" date="2014" name="PLoS Genet.">
        <title>Phylogenetically driven sequencing of extremely halophilic archaea reveals strategies for static and dynamic osmo-response.</title>
        <authorList>
            <person name="Becker E.A."/>
            <person name="Seitzer P.M."/>
            <person name="Tritt A."/>
            <person name="Larsen D."/>
            <person name="Krusor M."/>
            <person name="Yao A.I."/>
            <person name="Wu D."/>
            <person name="Madern D."/>
            <person name="Eisen J.A."/>
            <person name="Darling A.E."/>
            <person name="Facciotti M.T."/>
        </authorList>
    </citation>
    <scope>NUCLEOTIDE SEQUENCE [LARGE SCALE GENOMIC DNA]</scope>
    <source>
        <strain evidence="4 5">JCM 14624</strain>
    </source>
</reference>
<evidence type="ECO:0000256" key="2">
    <source>
        <dbReference type="SAM" id="Phobius"/>
    </source>
</evidence>
<keyword evidence="2" id="KW-0472">Membrane</keyword>
<keyword evidence="5" id="KW-1185">Reference proteome</keyword>
<sequence>MNAAEMTAPKPTEAHTATGDNRESVFDDVPWQHALVVGIGAFVLGFILLSGLVMAEGVLDDSVTDETDEVDSQGDEPGLLTVLGWLYFGTHFVDLGVDSVFGSISFDMFGALMEEAVLPEILWRLVPVVVLIGAGYLLAARVLPATASPEDGAKIGATLTIGYLLTAAIGAQVFEFTGDEGTSASVEFTEALLLAGLLYPILLGAFGGYLAVRRGATGTTAGQFGPRA</sequence>
<keyword evidence="2" id="KW-1133">Transmembrane helix</keyword>
<proteinExistence type="predicted"/>
<name>M0BKG1_9EURY</name>
<dbReference type="STRING" id="1227490.C479_09915"/>
<accession>M0BKG1</accession>
<evidence type="ECO:0000256" key="1">
    <source>
        <dbReference type="SAM" id="MobiDB-lite"/>
    </source>
</evidence>
<dbReference type="EMBL" id="AOIQ01000015">
    <property type="protein sequence ID" value="ELZ10104.1"/>
    <property type="molecule type" value="Genomic_DNA"/>
</dbReference>
<keyword evidence="2" id="KW-0812">Transmembrane</keyword>
<gene>
    <name evidence="4" type="ORF">C479_09915</name>
</gene>
<organism evidence="4 5">
    <name type="scientific">Halovivax asiaticus JCM 14624</name>
    <dbReference type="NCBI Taxonomy" id="1227490"/>
    <lineage>
        <taxon>Archaea</taxon>
        <taxon>Methanobacteriati</taxon>
        <taxon>Methanobacteriota</taxon>
        <taxon>Stenosarchaea group</taxon>
        <taxon>Halobacteria</taxon>
        <taxon>Halobacteriales</taxon>
        <taxon>Natrialbaceae</taxon>
        <taxon>Halovivax</taxon>
    </lineage>
</organism>
<feature type="transmembrane region" description="Helical" evidence="2">
    <location>
        <begin position="155"/>
        <end position="174"/>
    </location>
</feature>
<dbReference type="Proteomes" id="UP000011560">
    <property type="component" value="Unassembled WGS sequence"/>
</dbReference>
<feature type="transmembrane region" description="Helical" evidence="2">
    <location>
        <begin position="194"/>
        <end position="212"/>
    </location>
</feature>
<feature type="region of interest" description="Disordered" evidence="1">
    <location>
        <begin position="1"/>
        <end position="21"/>
    </location>
</feature>
<evidence type="ECO:0000259" key="3">
    <source>
        <dbReference type="Pfam" id="PF25933"/>
    </source>
</evidence>
<feature type="domain" description="DUF7978" evidence="3">
    <location>
        <begin position="23"/>
        <end position="213"/>
    </location>
</feature>
<evidence type="ECO:0000313" key="4">
    <source>
        <dbReference type="EMBL" id="ELZ10104.1"/>
    </source>
</evidence>
<feature type="transmembrane region" description="Helical" evidence="2">
    <location>
        <begin position="121"/>
        <end position="143"/>
    </location>
</feature>
<dbReference type="Pfam" id="PF25933">
    <property type="entry name" value="DUF7978"/>
    <property type="match status" value="1"/>
</dbReference>
<evidence type="ECO:0000313" key="5">
    <source>
        <dbReference type="Proteomes" id="UP000011560"/>
    </source>
</evidence>
<dbReference type="InterPro" id="IPR058284">
    <property type="entry name" value="DUF7978"/>
</dbReference>
<feature type="transmembrane region" description="Helical" evidence="2">
    <location>
        <begin position="34"/>
        <end position="55"/>
    </location>
</feature>
<comment type="caution">
    <text evidence="4">The sequence shown here is derived from an EMBL/GenBank/DDBJ whole genome shotgun (WGS) entry which is preliminary data.</text>
</comment>